<comment type="caution">
    <text evidence="1">The sequence shown here is derived from an EMBL/GenBank/DDBJ whole genome shotgun (WGS) entry which is preliminary data.</text>
</comment>
<evidence type="ECO:0000313" key="1">
    <source>
        <dbReference type="EMBL" id="KAI0054759.1"/>
    </source>
</evidence>
<keyword evidence="2" id="KW-1185">Reference proteome</keyword>
<accession>A0ACB8SDZ7</accession>
<name>A0ACB8SDZ7_9AGAM</name>
<reference evidence="1" key="2">
    <citation type="journal article" date="2022" name="New Phytol.">
        <title>Evolutionary transition to the ectomycorrhizal habit in the genomes of a hyperdiverse lineage of mushroom-forming fungi.</title>
        <authorList>
            <person name="Looney B."/>
            <person name="Miyauchi S."/>
            <person name="Morin E."/>
            <person name="Drula E."/>
            <person name="Courty P.E."/>
            <person name="Kohler A."/>
            <person name="Kuo A."/>
            <person name="LaButti K."/>
            <person name="Pangilinan J."/>
            <person name="Lipzen A."/>
            <person name="Riley R."/>
            <person name="Andreopoulos W."/>
            <person name="He G."/>
            <person name="Johnson J."/>
            <person name="Nolan M."/>
            <person name="Tritt A."/>
            <person name="Barry K.W."/>
            <person name="Grigoriev I.V."/>
            <person name="Nagy L.G."/>
            <person name="Hibbett D."/>
            <person name="Henrissat B."/>
            <person name="Matheny P.B."/>
            <person name="Labbe J."/>
            <person name="Martin F.M."/>
        </authorList>
    </citation>
    <scope>NUCLEOTIDE SEQUENCE</scope>
    <source>
        <strain evidence="1">HHB10654</strain>
    </source>
</reference>
<proteinExistence type="predicted"/>
<protein>
    <submittedName>
        <fullName evidence="1">WD40 repeat-like protein</fullName>
    </submittedName>
</protein>
<dbReference type="EMBL" id="MU277351">
    <property type="protein sequence ID" value="KAI0054759.1"/>
    <property type="molecule type" value="Genomic_DNA"/>
</dbReference>
<sequence length="292" mass="32347">MSFQLRLKYRLTRSKHAGDVGCLDFSHEGRYLASGGLDGKLEITSLDDGELHHTIETPGAISALNWLPKTPCKLVCACSDGLVINVSVNKGSLSLVYFRVYSHIIQCLAVESSGRYLATGAADDIRIWTSRDEQHNWEELTSLGKPRQSGDSRDAEVVLVGLHWRNDNQNRLTLLATYRDHGIQIWDVCNATVVHSVPTRLPMHTSTISSDGAYLVTAKSSVYDMYYIDTGIVEKTWEHDLPGAAKYPVIFLHNGFAVCAQETPGTVSLWSSSEGYKLQSVQHSGEINEPHD</sequence>
<reference evidence="1" key="1">
    <citation type="submission" date="2021-03" db="EMBL/GenBank/DDBJ databases">
        <authorList>
            <consortium name="DOE Joint Genome Institute"/>
            <person name="Ahrendt S."/>
            <person name="Looney B.P."/>
            <person name="Miyauchi S."/>
            <person name="Morin E."/>
            <person name="Drula E."/>
            <person name="Courty P.E."/>
            <person name="Chicoki N."/>
            <person name="Fauchery L."/>
            <person name="Kohler A."/>
            <person name="Kuo A."/>
            <person name="Labutti K."/>
            <person name="Pangilinan J."/>
            <person name="Lipzen A."/>
            <person name="Riley R."/>
            <person name="Andreopoulos W."/>
            <person name="He G."/>
            <person name="Johnson J."/>
            <person name="Barry K.W."/>
            <person name="Grigoriev I.V."/>
            <person name="Nagy L."/>
            <person name="Hibbett D."/>
            <person name="Henrissat B."/>
            <person name="Matheny P.B."/>
            <person name="Labbe J."/>
            <person name="Martin F."/>
        </authorList>
    </citation>
    <scope>NUCLEOTIDE SEQUENCE</scope>
    <source>
        <strain evidence="1">HHB10654</strain>
    </source>
</reference>
<dbReference type="Proteomes" id="UP000814140">
    <property type="component" value="Unassembled WGS sequence"/>
</dbReference>
<evidence type="ECO:0000313" key="2">
    <source>
        <dbReference type="Proteomes" id="UP000814140"/>
    </source>
</evidence>
<organism evidence="1 2">
    <name type="scientific">Artomyces pyxidatus</name>
    <dbReference type="NCBI Taxonomy" id="48021"/>
    <lineage>
        <taxon>Eukaryota</taxon>
        <taxon>Fungi</taxon>
        <taxon>Dikarya</taxon>
        <taxon>Basidiomycota</taxon>
        <taxon>Agaricomycotina</taxon>
        <taxon>Agaricomycetes</taxon>
        <taxon>Russulales</taxon>
        <taxon>Auriscalpiaceae</taxon>
        <taxon>Artomyces</taxon>
    </lineage>
</organism>
<gene>
    <name evidence="1" type="ORF">BV25DRAFT_1922400</name>
</gene>